<dbReference type="Gene3D" id="3.40.50.2000">
    <property type="entry name" value="Glycogen Phosphorylase B"/>
    <property type="match status" value="2"/>
</dbReference>
<dbReference type="RefSeq" id="WP_317936241.1">
    <property type="nucleotide sequence ID" value="NZ_JAUBDH010000007.1"/>
</dbReference>
<proteinExistence type="predicted"/>
<evidence type="ECO:0000313" key="3">
    <source>
        <dbReference type="Proteomes" id="UP001280629"/>
    </source>
</evidence>
<dbReference type="InterPro" id="IPR001296">
    <property type="entry name" value="Glyco_trans_1"/>
</dbReference>
<keyword evidence="2" id="KW-0328">Glycosyltransferase</keyword>
<evidence type="ECO:0000259" key="1">
    <source>
        <dbReference type="Pfam" id="PF00534"/>
    </source>
</evidence>
<name>A0ABU4G131_9BACL</name>
<keyword evidence="2" id="KW-0808">Transferase</keyword>
<evidence type="ECO:0000313" key="2">
    <source>
        <dbReference type="EMBL" id="MDW0110674.1"/>
    </source>
</evidence>
<protein>
    <submittedName>
        <fullName evidence="2">Glycosyltransferase</fullName>
        <ecNumber evidence="2">2.4.-.-</ecNumber>
    </submittedName>
</protein>
<sequence length="368" mass="41696">MKIVYISSLSGNPSHGPTYSVPAQIESQSKLDDVFWYNFSSRFPLKAERNYICHTSEDYTAKSVLDFPESFQRPELVIFQGFYFQCYLKIAQDLKKRNIPYLIIPRSSLTKEGQQKKPMKKRLANQLFFNSFARDALAIQYLTEEEYRASGDSWNIKAIVIPNGIHQKAVTKDWDAANGSLKGVFIGRLDIYQKGLDLLIEACAAVKKEMMEHNCSIDIYGPDDNGSKNVIQELIVKHGLEDCIQLHEGIFGKEKEDVLLNSDFFLLTSRFEGHPMGLIEAFSYGVPCVITPGANMEEEVERTNAGLTAQSSVESIANALKRLMEQKKHLPRMSENARTLSDAYNWNSLAEKSAESFENLTAKAVFWD</sequence>
<dbReference type="EC" id="2.4.-.-" evidence="2"/>
<keyword evidence="3" id="KW-1185">Reference proteome</keyword>
<dbReference type="PANTHER" id="PTHR12526">
    <property type="entry name" value="GLYCOSYLTRANSFERASE"/>
    <property type="match status" value="1"/>
</dbReference>
<organism evidence="2 3">
    <name type="scientific">Sporosarcina aquimarina</name>
    <dbReference type="NCBI Taxonomy" id="114975"/>
    <lineage>
        <taxon>Bacteria</taxon>
        <taxon>Bacillati</taxon>
        <taxon>Bacillota</taxon>
        <taxon>Bacilli</taxon>
        <taxon>Bacillales</taxon>
        <taxon>Caryophanaceae</taxon>
        <taxon>Sporosarcina</taxon>
    </lineage>
</organism>
<gene>
    <name evidence="2" type="ORF">QT716_11565</name>
</gene>
<dbReference type="Pfam" id="PF00534">
    <property type="entry name" value="Glycos_transf_1"/>
    <property type="match status" value="1"/>
</dbReference>
<reference evidence="2 3" key="1">
    <citation type="submission" date="2023-06" db="EMBL/GenBank/DDBJ databases">
        <title>Sporosarcina sp. nov., isolated from Korean traditional fermented seafood 'Jeotgal'.</title>
        <authorList>
            <person name="Yang A.-I."/>
            <person name="Shin N.-R."/>
        </authorList>
    </citation>
    <scope>NUCLEOTIDE SEQUENCE [LARGE SCALE GENOMIC DNA]</scope>
    <source>
        <strain evidence="2 3">KCTC3840</strain>
    </source>
</reference>
<comment type="caution">
    <text evidence="2">The sequence shown here is derived from an EMBL/GenBank/DDBJ whole genome shotgun (WGS) entry which is preliminary data.</text>
</comment>
<feature type="domain" description="Glycosyl transferase family 1" evidence="1">
    <location>
        <begin position="181"/>
        <end position="338"/>
    </location>
</feature>
<dbReference type="EMBL" id="JAUBDH010000007">
    <property type="protein sequence ID" value="MDW0110674.1"/>
    <property type="molecule type" value="Genomic_DNA"/>
</dbReference>
<dbReference type="PANTHER" id="PTHR12526:SF630">
    <property type="entry name" value="GLYCOSYLTRANSFERASE"/>
    <property type="match status" value="1"/>
</dbReference>
<dbReference type="Proteomes" id="UP001280629">
    <property type="component" value="Unassembled WGS sequence"/>
</dbReference>
<dbReference type="SUPFAM" id="SSF53756">
    <property type="entry name" value="UDP-Glycosyltransferase/glycogen phosphorylase"/>
    <property type="match status" value="1"/>
</dbReference>
<accession>A0ABU4G131</accession>
<dbReference type="GO" id="GO:0016757">
    <property type="term" value="F:glycosyltransferase activity"/>
    <property type="evidence" value="ECO:0007669"/>
    <property type="project" value="UniProtKB-KW"/>
</dbReference>